<dbReference type="EMBL" id="SUNJ01007549">
    <property type="protein sequence ID" value="TPP61898.1"/>
    <property type="molecule type" value="Genomic_DNA"/>
</dbReference>
<dbReference type="Proteomes" id="UP000316759">
    <property type="component" value="Unassembled WGS sequence"/>
</dbReference>
<evidence type="ECO:0000313" key="2">
    <source>
        <dbReference type="Proteomes" id="UP000316759"/>
    </source>
</evidence>
<accession>A0A504YVR2</accession>
<comment type="caution">
    <text evidence="1">The sequence shown here is derived from an EMBL/GenBank/DDBJ whole genome shotgun (WGS) entry which is preliminary data.</text>
</comment>
<name>A0A504YVR2_FASGI</name>
<sequence>MSAESLVSLGFSIKHGYWPKKGYHMRNSLNYNEGRYGCSAILTGPVEIKLPHNIKFDGQFGFCYWKVNSLIDMKGIGIRLQLPQVRNQR</sequence>
<proteinExistence type="predicted"/>
<dbReference type="AlphaFoldDB" id="A0A504YVR2"/>
<protein>
    <submittedName>
        <fullName evidence="1">Uncharacterized protein</fullName>
    </submittedName>
</protein>
<reference evidence="1 2" key="1">
    <citation type="submission" date="2019-04" db="EMBL/GenBank/DDBJ databases">
        <title>Annotation for the trematode Fasciola gigantica.</title>
        <authorList>
            <person name="Choi Y.-J."/>
        </authorList>
    </citation>
    <scope>NUCLEOTIDE SEQUENCE [LARGE SCALE GENOMIC DNA]</scope>
    <source>
        <strain evidence="1">Uganda_cow_1</strain>
    </source>
</reference>
<keyword evidence="2" id="KW-1185">Reference proteome</keyword>
<evidence type="ECO:0000313" key="1">
    <source>
        <dbReference type="EMBL" id="TPP61898.1"/>
    </source>
</evidence>
<gene>
    <name evidence="1" type="ORF">FGIG_03024</name>
</gene>
<organism evidence="1 2">
    <name type="scientific">Fasciola gigantica</name>
    <name type="common">Giant liver fluke</name>
    <dbReference type="NCBI Taxonomy" id="46835"/>
    <lineage>
        <taxon>Eukaryota</taxon>
        <taxon>Metazoa</taxon>
        <taxon>Spiralia</taxon>
        <taxon>Lophotrochozoa</taxon>
        <taxon>Platyhelminthes</taxon>
        <taxon>Trematoda</taxon>
        <taxon>Digenea</taxon>
        <taxon>Plagiorchiida</taxon>
        <taxon>Echinostomata</taxon>
        <taxon>Echinostomatoidea</taxon>
        <taxon>Fasciolidae</taxon>
        <taxon>Fasciola</taxon>
    </lineage>
</organism>